<dbReference type="EMBL" id="JFHN01000034">
    <property type="protein sequence ID" value="EXU76278.1"/>
    <property type="molecule type" value="Genomic_DNA"/>
</dbReference>
<evidence type="ECO:0000259" key="1">
    <source>
        <dbReference type="Pfam" id="PF13391"/>
    </source>
</evidence>
<keyword evidence="3" id="KW-1185">Reference proteome</keyword>
<reference evidence="2 3" key="1">
    <citation type="submission" date="2014-02" db="EMBL/GenBank/DDBJ databases">
        <title>Draft genome of Erwinia mallotivora strain BT-MARDI, a papaya dieback pathogen.</title>
        <authorList>
            <person name="Redzuan R."/>
            <person name="Abu Bakar N."/>
            <person name="Badrun R."/>
            <person name="Mohd Raih M.F."/>
            <person name="Rozano L."/>
            <person name="Mat Amin N."/>
        </authorList>
    </citation>
    <scope>NUCLEOTIDE SEQUENCE [LARGE SCALE GENOMIC DNA]</scope>
    <source>
        <strain evidence="2 3">BT-MARDI</strain>
    </source>
</reference>
<dbReference type="Proteomes" id="UP000019918">
    <property type="component" value="Unassembled WGS sequence"/>
</dbReference>
<evidence type="ECO:0000313" key="2">
    <source>
        <dbReference type="EMBL" id="EXU76278.1"/>
    </source>
</evidence>
<accession>A0A014NA76</accession>
<organism evidence="2 3">
    <name type="scientific">Erwinia mallotivora</name>
    <dbReference type="NCBI Taxonomy" id="69222"/>
    <lineage>
        <taxon>Bacteria</taxon>
        <taxon>Pseudomonadati</taxon>
        <taxon>Pseudomonadota</taxon>
        <taxon>Gammaproteobacteria</taxon>
        <taxon>Enterobacterales</taxon>
        <taxon>Erwiniaceae</taxon>
        <taxon>Erwinia</taxon>
    </lineage>
</organism>
<dbReference type="STRING" id="69222.BG55_06740"/>
<name>A0A014NA76_9GAMM</name>
<dbReference type="AlphaFoldDB" id="A0A014NA76"/>
<feature type="domain" description="HNH nuclease" evidence="1">
    <location>
        <begin position="216"/>
        <end position="274"/>
    </location>
</feature>
<dbReference type="PATRIC" id="fig|69222.5.peg.1390"/>
<protein>
    <recommendedName>
        <fullName evidence="1">HNH nuclease domain-containing protein</fullName>
    </recommendedName>
</protein>
<sequence length="322" mass="37349">MRFNYDLLPGELLSFDEISERYSQRYPDDKSLTSRGLLSPSTSSKNRTIRAVFASKDSQIPMEDLLFIANDNERKNYLSRFEHYLLHQESFLYFRRPAEPAPWNTWKVMGESKVLAMLDPASIMAQSLMQQRGYTLALLRTEEEEEYWQLYDRQSKPCFEYSRQLQFIVVLTSPLLPPAGGVIQGTQVGRRVKARLWQKASQQEFSSSVRERYGACVITGTLLGEENNWPWVEACHIDMRENEQGFLLDNHTDNGLFLRSDLQRLFISRRLTIDAESGVVRFRTALPEDQALAAFYQALEGKVCALWSQVPQATRARLHQFR</sequence>
<dbReference type="Pfam" id="PF13391">
    <property type="entry name" value="HNH_2"/>
    <property type="match status" value="1"/>
</dbReference>
<dbReference type="InterPro" id="IPR003615">
    <property type="entry name" value="HNH_nuc"/>
</dbReference>
<dbReference type="OrthoDB" id="529575at2"/>
<proteinExistence type="predicted"/>
<comment type="caution">
    <text evidence="2">The sequence shown here is derived from an EMBL/GenBank/DDBJ whole genome shotgun (WGS) entry which is preliminary data.</text>
</comment>
<evidence type="ECO:0000313" key="3">
    <source>
        <dbReference type="Proteomes" id="UP000019918"/>
    </source>
</evidence>
<gene>
    <name evidence="2" type="ORF">BG55_06740</name>
</gene>
<dbReference type="RefSeq" id="WP_034935629.1">
    <property type="nucleotide sequence ID" value="NZ_JFHN01000034.1"/>
</dbReference>